<evidence type="ECO:0000313" key="1">
    <source>
        <dbReference type="EMBL" id="TDL16629.1"/>
    </source>
</evidence>
<dbReference type="VEuPathDB" id="FungiDB:BD410DRAFT_901901"/>
<name>A0A4Y7PPX4_9AGAM</name>
<keyword evidence="2" id="KW-1185">Reference proteome</keyword>
<dbReference type="Proteomes" id="UP000294933">
    <property type="component" value="Unassembled WGS sequence"/>
</dbReference>
<sequence length="162" mass="17649">MSTTQDLTTWAQERLTKLYSPSEGDDAAATFEATCSPDINISVNGESTTREKLKQDITGASIGKVELNWDNCIAVPKDDQNPNDAGIVAGFVTLTRHLPFRIRAATAQSQSIVCFQAKVESGPASTDQNGWDNRRIVELHQTVLHKPFNANIHATHPGNTTT</sequence>
<gene>
    <name evidence="1" type="ORF">BD410DRAFT_901901</name>
</gene>
<proteinExistence type="predicted"/>
<dbReference type="AlphaFoldDB" id="A0A4Y7PPX4"/>
<protein>
    <submittedName>
        <fullName evidence="1">Uncharacterized protein</fullName>
    </submittedName>
</protein>
<dbReference type="OrthoDB" id="3197409at2759"/>
<reference evidence="1 2" key="1">
    <citation type="submission" date="2018-06" db="EMBL/GenBank/DDBJ databases">
        <title>A transcriptomic atlas of mushroom development highlights an independent origin of complex multicellularity.</title>
        <authorList>
            <consortium name="DOE Joint Genome Institute"/>
            <person name="Krizsan K."/>
            <person name="Almasi E."/>
            <person name="Merenyi Z."/>
            <person name="Sahu N."/>
            <person name="Viragh M."/>
            <person name="Koszo T."/>
            <person name="Mondo S."/>
            <person name="Kiss B."/>
            <person name="Balint B."/>
            <person name="Kues U."/>
            <person name="Barry K."/>
            <person name="Hegedus J.C."/>
            <person name="Henrissat B."/>
            <person name="Johnson J."/>
            <person name="Lipzen A."/>
            <person name="Ohm R."/>
            <person name="Nagy I."/>
            <person name="Pangilinan J."/>
            <person name="Yan J."/>
            <person name="Xiong Y."/>
            <person name="Grigoriev I.V."/>
            <person name="Hibbett D.S."/>
            <person name="Nagy L.G."/>
        </authorList>
    </citation>
    <scope>NUCLEOTIDE SEQUENCE [LARGE SCALE GENOMIC DNA]</scope>
    <source>
        <strain evidence="1 2">SZMC22713</strain>
    </source>
</reference>
<accession>A0A4Y7PPX4</accession>
<evidence type="ECO:0000313" key="2">
    <source>
        <dbReference type="Proteomes" id="UP000294933"/>
    </source>
</evidence>
<dbReference type="EMBL" id="ML170238">
    <property type="protein sequence ID" value="TDL16629.1"/>
    <property type="molecule type" value="Genomic_DNA"/>
</dbReference>
<organism evidence="1 2">
    <name type="scientific">Rickenella mellea</name>
    <dbReference type="NCBI Taxonomy" id="50990"/>
    <lineage>
        <taxon>Eukaryota</taxon>
        <taxon>Fungi</taxon>
        <taxon>Dikarya</taxon>
        <taxon>Basidiomycota</taxon>
        <taxon>Agaricomycotina</taxon>
        <taxon>Agaricomycetes</taxon>
        <taxon>Hymenochaetales</taxon>
        <taxon>Rickenellaceae</taxon>
        <taxon>Rickenella</taxon>
    </lineage>
</organism>